<evidence type="ECO:0000313" key="2">
    <source>
        <dbReference type="Proteomes" id="UP000232721"/>
    </source>
</evidence>
<dbReference type="PROSITE" id="PS51257">
    <property type="entry name" value="PROKAR_LIPOPROTEIN"/>
    <property type="match status" value="1"/>
</dbReference>
<dbReference type="Pfam" id="PF20113">
    <property type="entry name" value="DUF6503"/>
    <property type="match status" value="1"/>
</dbReference>
<organism evidence="1 2">
    <name type="scientific">Polaribacter sejongensis</name>
    <dbReference type="NCBI Taxonomy" id="985043"/>
    <lineage>
        <taxon>Bacteria</taxon>
        <taxon>Pseudomonadati</taxon>
        <taxon>Bacteroidota</taxon>
        <taxon>Flavobacteriia</taxon>
        <taxon>Flavobacteriales</taxon>
        <taxon>Flavobacteriaceae</taxon>
    </lineage>
</organism>
<proteinExistence type="predicted"/>
<dbReference type="InterPro" id="IPR045444">
    <property type="entry name" value="DUF6503"/>
</dbReference>
<evidence type="ECO:0000313" key="1">
    <source>
        <dbReference type="EMBL" id="AUC23734.1"/>
    </source>
</evidence>
<name>A0ABN5FA51_9FLAO</name>
<dbReference type="Proteomes" id="UP000232721">
    <property type="component" value="Chromosome"/>
</dbReference>
<gene>
    <name evidence="1" type="ORF">BTO15_17260</name>
</gene>
<dbReference type="RefSeq" id="WP_208889747.1">
    <property type="nucleotide sequence ID" value="NZ_CP019336.1"/>
</dbReference>
<accession>A0ABN5FA51</accession>
<protein>
    <recommendedName>
        <fullName evidence="3">Threonine synthase</fullName>
    </recommendedName>
</protein>
<sequence length="255" mass="28946">MKKVLLLLIVVIAISCKNEPKKDVKESVKQVEVKKETFPEELGKVFKAHGGIDTWRNAEVLSFKKGEEVHTINLQSRINVINAPNYAVGFDGKNVWLDEAEEGTFKGSPAFYHNLFFYFYAMPFVLADEGIMYEKIAPLTFDGVDYPGYKMSFKSNVGSSPDDNYKLYFNAETHQMEWLAYTATFMSKKPSDKFNIIKYGKWNNVNGLILPSEITWYKKDENGVPTEPARPAAVFSDASISKNNLTDSFFAKPVK</sequence>
<dbReference type="EMBL" id="CP019336">
    <property type="protein sequence ID" value="AUC23734.1"/>
    <property type="molecule type" value="Genomic_DNA"/>
</dbReference>
<reference evidence="1 2" key="1">
    <citation type="submission" date="2017-02" db="EMBL/GenBank/DDBJ databases">
        <title>Trade-off between light-utilization and light-protection in marine flavobacteria.</title>
        <authorList>
            <person name="Kumagai Y."/>
            <person name="Yoshizawa S."/>
            <person name="Kogure K."/>
            <person name="Iwasaki W."/>
        </authorList>
    </citation>
    <scope>NUCLEOTIDE SEQUENCE [LARGE SCALE GENOMIC DNA]</scope>
    <source>
        <strain evidence="1 2">KCTC 23670</strain>
    </source>
</reference>
<keyword evidence="2" id="KW-1185">Reference proteome</keyword>
<evidence type="ECO:0008006" key="3">
    <source>
        <dbReference type="Google" id="ProtNLM"/>
    </source>
</evidence>